<reference evidence="1 2" key="1">
    <citation type="submission" date="2024-02" db="EMBL/GenBank/DDBJ databases">
        <authorList>
            <person name="Chen Y."/>
            <person name="Shah S."/>
            <person name="Dougan E. K."/>
            <person name="Thang M."/>
            <person name="Chan C."/>
        </authorList>
    </citation>
    <scope>NUCLEOTIDE SEQUENCE [LARGE SCALE GENOMIC DNA]</scope>
</reference>
<dbReference type="Proteomes" id="UP001642484">
    <property type="component" value="Unassembled WGS sequence"/>
</dbReference>
<protein>
    <submittedName>
        <fullName evidence="1">Uncharacterized protein</fullName>
    </submittedName>
</protein>
<organism evidence="1 2">
    <name type="scientific">Durusdinium trenchii</name>
    <dbReference type="NCBI Taxonomy" id="1381693"/>
    <lineage>
        <taxon>Eukaryota</taxon>
        <taxon>Sar</taxon>
        <taxon>Alveolata</taxon>
        <taxon>Dinophyceae</taxon>
        <taxon>Suessiales</taxon>
        <taxon>Symbiodiniaceae</taxon>
        <taxon>Durusdinium</taxon>
    </lineage>
</organism>
<accession>A0ABP0J7L6</accession>
<proteinExistence type="predicted"/>
<dbReference type="EMBL" id="CAXAMN010004658">
    <property type="protein sequence ID" value="CAK9010410.1"/>
    <property type="molecule type" value="Genomic_DNA"/>
</dbReference>
<evidence type="ECO:0000313" key="2">
    <source>
        <dbReference type="Proteomes" id="UP001642484"/>
    </source>
</evidence>
<evidence type="ECO:0000313" key="1">
    <source>
        <dbReference type="EMBL" id="CAK9010410.1"/>
    </source>
</evidence>
<name>A0ABP0J7L6_9DINO</name>
<comment type="caution">
    <text evidence="1">The sequence shown here is derived from an EMBL/GenBank/DDBJ whole genome shotgun (WGS) entry which is preliminary data.</text>
</comment>
<keyword evidence="2" id="KW-1185">Reference proteome</keyword>
<sequence length="118" mass="13332">MARIETAPCLQVFSWINGDIVQLFWCKQDLGGINIPSVFPFWSRWPRIYLELVAAIAGRFVTPCDPTTSSLGTCRSVTRSVPLQTLFAPRDASCHQIWLWFKTKAFEYDGPIGGEHPT</sequence>
<gene>
    <name evidence="1" type="ORF">CCMP2556_LOCUS10060</name>
</gene>